<sequence>MQITKGSTIINEIKWMYEIANFIQNYKNTDEYKSNSFSSGIYVYLDLLTHSNQIFSIQFQNGLASAQSISQPDISVVKSGEIFLLGLSESSEFLKLEIACQQVFQINQQDNDIQDSKTAEALLIRELIPQQAEQITGYLDKATCERVMNIRTYTDAVLQPMTSLLDLKCKWEKHQLQLSGISENDEFDVIDGFQRRQKQFGSLEAFKYLKQNSNQYVAIRMFSDLKQCLLDLCDMSVINQCCFKQDVIRQLQSDEFNLECLMNKPHVQLLERITQLHQMILQFKNSPVKFFDYDYQFNIVQDKFKKTQIVLNEQINEVKIKLNSVQISQENMVKRFQELFQTEAEQ</sequence>
<gene>
    <name evidence="1" type="ORF">HINF_LOCUS2531</name>
    <name evidence="2" type="ORF">HINF_LOCUS66637</name>
</gene>
<evidence type="ECO:0000313" key="3">
    <source>
        <dbReference type="Proteomes" id="UP001642409"/>
    </source>
</evidence>
<evidence type="ECO:0000313" key="2">
    <source>
        <dbReference type="EMBL" id="CAL6093015.1"/>
    </source>
</evidence>
<comment type="caution">
    <text evidence="1">The sequence shown here is derived from an EMBL/GenBank/DDBJ whole genome shotgun (WGS) entry which is preliminary data.</text>
</comment>
<protein>
    <submittedName>
        <fullName evidence="1">Uncharacterized protein</fullName>
    </submittedName>
</protein>
<reference evidence="1" key="1">
    <citation type="submission" date="2023-06" db="EMBL/GenBank/DDBJ databases">
        <authorList>
            <person name="Kurt Z."/>
        </authorList>
    </citation>
    <scope>NUCLEOTIDE SEQUENCE</scope>
</reference>
<organism evidence="1">
    <name type="scientific">Hexamita inflata</name>
    <dbReference type="NCBI Taxonomy" id="28002"/>
    <lineage>
        <taxon>Eukaryota</taxon>
        <taxon>Metamonada</taxon>
        <taxon>Diplomonadida</taxon>
        <taxon>Hexamitidae</taxon>
        <taxon>Hexamitinae</taxon>
        <taxon>Hexamita</taxon>
    </lineage>
</organism>
<proteinExistence type="predicted"/>
<dbReference type="EMBL" id="CATOUU010000061">
    <property type="protein sequence ID" value="CAI9914886.1"/>
    <property type="molecule type" value="Genomic_DNA"/>
</dbReference>
<keyword evidence="3" id="KW-1185">Reference proteome</keyword>
<evidence type="ECO:0000313" key="1">
    <source>
        <dbReference type="EMBL" id="CAI9914886.1"/>
    </source>
</evidence>
<dbReference type="EMBL" id="CAXDID020000451">
    <property type="protein sequence ID" value="CAL6093015.1"/>
    <property type="molecule type" value="Genomic_DNA"/>
</dbReference>
<accession>A0AA86N8W7</accession>
<dbReference type="AlphaFoldDB" id="A0AA86N8W7"/>
<dbReference type="Proteomes" id="UP001642409">
    <property type="component" value="Unassembled WGS sequence"/>
</dbReference>
<reference evidence="2 3" key="2">
    <citation type="submission" date="2024-07" db="EMBL/GenBank/DDBJ databases">
        <authorList>
            <person name="Akdeniz Z."/>
        </authorList>
    </citation>
    <scope>NUCLEOTIDE SEQUENCE [LARGE SCALE GENOMIC DNA]</scope>
</reference>
<name>A0AA86N8W7_9EUKA</name>